<dbReference type="InterPro" id="IPR023095">
    <property type="entry name" value="Ade_MeTrfase_dom_2"/>
</dbReference>
<dbReference type="InterPro" id="IPR029063">
    <property type="entry name" value="SAM-dependent_MTases_sf"/>
</dbReference>
<dbReference type="SUPFAM" id="SSF53335">
    <property type="entry name" value="S-adenosyl-L-methionine-dependent methyltransferases"/>
    <property type="match status" value="1"/>
</dbReference>
<dbReference type="EMBL" id="MN739293">
    <property type="protein sequence ID" value="QHS97334.1"/>
    <property type="molecule type" value="Genomic_DNA"/>
</dbReference>
<accession>A0A6C0C0N0</accession>
<organism evidence="7">
    <name type="scientific">viral metagenome</name>
    <dbReference type="NCBI Taxonomy" id="1070528"/>
    <lineage>
        <taxon>unclassified sequences</taxon>
        <taxon>metagenomes</taxon>
        <taxon>organismal metagenomes</taxon>
    </lineage>
</organism>
<dbReference type="GO" id="GO:0006298">
    <property type="term" value="P:mismatch repair"/>
    <property type="evidence" value="ECO:0007669"/>
    <property type="project" value="TreeGrafter"/>
</dbReference>
<dbReference type="Gene3D" id="3.40.50.150">
    <property type="entry name" value="Vaccinia Virus protein VP39"/>
    <property type="match status" value="1"/>
</dbReference>
<evidence type="ECO:0000256" key="3">
    <source>
        <dbReference type="ARBA" id="ARBA00022603"/>
    </source>
</evidence>
<comment type="catalytic activity">
    <reaction evidence="6">
        <text>a 2'-deoxyadenosine in DNA + S-adenosyl-L-methionine = an N(6)-methyl-2'-deoxyadenosine in DNA + S-adenosyl-L-homocysteine + H(+)</text>
        <dbReference type="Rhea" id="RHEA:15197"/>
        <dbReference type="Rhea" id="RHEA-COMP:12418"/>
        <dbReference type="Rhea" id="RHEA-COMP:12419"/>
        <dbReference type="ChEBI" id="CHEBI:15378"/>
        <dbReference type="ChEBI" id="CHEBI:57856"/>
        <dbReference type="ChEBI" id="CHEBI:59789"/>
        <dbReference type="ChEBI" id="CHEBI:90615"/>
        <dbReference type="ChEBI" id="CHEBI:90616"/>
        <dbReference type="EC" id="2.1.1.72"/>
    </reaction>
</comment>
<comment type="similarity">
    <text evidence="1">Belongs to the N(4)/N(6)-methyltransferase family.</text>
</comment>
<dbReference type="GO" id="GO:0032259">
    <property type="term" value="P:methylation"/>
    <property type="evidence" value="ECO:0007669"/>
    <property type="project" value="UniProtKB-KW"/>
</dbReference>
<dbReference type="GO" id="GO:0009007">
    <property type="term" value="F:site-specific DNA-methyltransferase (adenine-specific) activity"/>
    <property type="evidence" value="ECO:0007669"/>
    <property type="project" value="UniProtKB-EC"/>
</dbReference>
<keyword evidence="4" id="KW-0808">Transferase</keyword>
<evidence type="ECO:0000256" key="2">
    <source>
        <dbReference type="ARBA" id="ARBA00011900"/>
    </source>
</evidence>
<dbReference type="PROSITE" id="PS00092">
    <property type="entry name" value="N6_MTASE"/>
    <property type="match status" value="1"/>
</dbReference>
<protein>
    <recommendedName>
        <fullName evidence="2">site-specific DNA-methyltransferase (adenine-specific)</fullName>
        <ecNumber evidence="2">2.1.1.72</ecNumber>
    </recommendedName>
</protein>
<evidence type="ECO:0000256" key="5">
    <source>
        <dbReference type="ARBA" id="ARBA00022691"/>
    </source>
</evidence>
<dbReference type="InterPro" id="IPR002052">
    <property type="entry name" value="DNA_methylase_N6_adenine_CS"/>
</dbReference>
<dbReference type="GO" id="GO:0009307">
    <property type="term" value="P:DNA restriction-modification system"/>
    <property type="evidence" value="ECO:0007669"/>
    <property type="project" value="InterPro"/>
</dbReference>
<dbReference type="GO" id="GO:0043565">
    <property type="term" value="F:sequence-specific DNA binding"/>
    <property type="evidence" value="ECO:0007669"/>
    <property type="project" value="TreeGrafter"/>
</dbReference>
<dbReference type="PIRSF" id="PIRSF000398">
    <property type="entry name" value="M_m6A_EcoRV"/>
    <property type="match status" value="1"/>
</dbReference>
<dbReference type="GO" id="GO:1904047">
    <property type="term" value="F:S-adenosyl-L-methionine binding"/>
    <property type="evidence" value="ECO:0007669"/>
    <property type="project" value="TreeGrafter"/>
</dbReference>
<keyword evidence="3" id="KW-0489">Methyltransferase</keyword>
<keyword evidence="5" id="KW-0949">S-adenosyl-L-methionine</keyword>
<dbReference type="PANTHER" id="PTHR30481:SF3">
    <property type="entry name" value="DNA ADENINE METHYLASE"/>
    <property type="match status" value="1"/>
</dbReference>
<dbReference type="NCBIfam" id="TIGR00571">
    <property type="entry name" value="dam"/>
    <property type="match status" value="1"/>
</dbReference>
<evidence type="ECO:0000256" key="6">
    <source>
        <dbReference type="ARBA" id="ARBA00047942"/>
    </source>
</evidence>
<dbReference type="PANTHER" id="PTHR30481">
    <property type="entry name" value="DNA ADENINE METHYLASE"/>
    <property type="match status" value="1"/>
</dbReference>
<reference evidence="7" key="1">
    <citation type="journal article" date="2020" name="Nature">
        <title>Giant virus diversity and host interactions through global metagenomics.</title>
        <authorList>
            <person name="Schulz F."/>
            <person name="Roux S."/>
            <person name="Paez-Espino D."/>
            <person name="Jungbluth S."/>
            <person name="Walsh D.A."/>
            <person name="Denef V.J."/>
            <person name="McMahon K.D."/>
            <person name="Konstantinidis K.T."/>
            <person name="Eloe-Fadrosh E.A."/>
            <person name="Kyrpides N.C."/>
            <person name="Woyke T."/>
        </authorList>
    </citation>
    <scope>NUCLEOTIDE SEQUENCE</scope>
    <source>
        <strain evidence="7">GVMAG-M-3300020169-51</strain>
    </source>
</reference>
<dbReference type="PRINTS" id="PR00505">
    <property type="entry name" value="D12N6MTFRASE"/>
</dbReference>
<dbReference type="EC" id="2.1.1.72" evidence="2"/>
<name>A0A6C0C0N0_9ZZZZ</name>
<sequence>MKVDYQGEKSNIIKPFLKWVGGKSQLMNTIVKYIPRKINNYHEIFLGGGSVLFTLLSLKKRKLIAISGRIFAYDYNKYLINTFNQLKINYELLTDKITEIINEFNSIEINTDGQRGAPKNINNETYKLTREHYYYWIRNKFNTTKKEDINTAAYFIFLNKTGFRGLYREGPNGLNIPYGLKDKKKIPKIIDKEHLKEISNMIQCVEFINLDFRDSIKRAAKGDFVYLDPPYLPETKKSFVKYNEKGFDKKSHEDLFVLIDFLERKKIKFIMNNSSVDLIVKKFKKYKIEEIVARRAIHSKNPGETTKEIIVSN</sequence>
<dbReference type="InterPro" id="IPR012263">
    <property type="entry name" value="M_m6A_EcoRV"/>
</dbReference>
<dbReference type="Pfam" id="PF02086">
    <property type="entry name" value="MethyltransfD12"/>
    <property type="match status" value="1"/>
</dbReference>
<dbReference type="InterPro" id="IPR012327">
    <property type="entry name" value="MeTrfase_D12"/>
</dbReference>
<evidence type="ECO:0000313" key="7">
    <source>
        <dbReference type="EMBL" id="QHS97334.1"/>
    </source>
</evidence>
<evidence type="ECO:0000256" key="1">
    <source>
        <dbReference type="ARBA" id="ARBA00006594"/>
    </source>
</evidence>
<dbReference type="AlphaFoldDB" id="A0A6C0C0N0"/>
<evidence type="ECO:0000256" key="4">
    <source>
        <dbReference type="ARBA" id="ARBA00022679"/>
    </source>
</evidence>
<proteinExistence type="inferred from homology"/>
<dbReference type="Gene3D" id="1.10.1020.10">
    <property type="entry name" value="Adenine-specific Methyltransferase, Domain 2"/>
    <property type="match status" value="1"/>
</dbReference>